<dbReference type="InterPro" id="IPR036390">
    <property type="entry name" value="WH_DNA-bd_sf"/>
</dbReference>
<organism evidence="5 6">
    <name type="scientific">Ophiocordyceps australis</name>
    <dbReference type="NCBI Taxonomy" id="1399860"/>
    <lineage>
        <taxon>Eukaryota</taxon>
        <taxon>Fungi</taxon>
        <taxon>Dikarya</taxon>
        <taxon>Ascomycota</taxon>
        <taxon>Pezizomycotina</taxon>
        <taxon>Sordariomycetes</taxon>
        <taxon>Hypocreomycetidae</taxon>
        <taxon>Hypocreales</taxon>
        <taxon>Ophiocordycipitaceae</taxon>
        <taxon>Ophiocordyceps</taxon>
    </lineage>
</organism>
<evidence type="ECO:0000256" key="2">
    <source>
        <dbReference type="ARBA" id="ARBA00022679"/>
    </source>
</evidence>
<dbReference type="GO" id="GO:0008171">
    <property type="term" value="F:O-methyltransferase activity"/>
    <property type="evidence" value="ECO:0007669"/>
    <property type="project" value="InterPro"/>
</dbReference>
<evidence type="ECO:0000313" key="6">
    <source>
        <dbReference type="Proteomes" id="UP000226192"/>
    </source>
</evidence>
<keyword evidence="2" id="KW-0808">Transferase</keyword>
<gene>
    <name evidence="5" type="ORF">CDD81_4562</name>
</gene>
<reference evidence="5 6" key="1">
    <citation type="submission" date="2017-06" db="EMBL/GenBank/DDBJ databases">
        <title>Ant-infecting Ophiocordyceps genomes reveal a high diversity of potential behavioral manipulation genes and a possible major role for enterotoxins.</title>
        <authorList>
            <person name="De Bekker C."/>
            <person name="Evans H.C."/>
            <person name="Brachmann A."/>
            <person name="Hughes D.P."/>
        </authorList>
    </citation>
    <scope>NUCLEOTIDE SEQUENCE [LARGE SCALE GENOMIC DNA]</scope>
    <source>
        <strain evidence="5 6">Map64</strain>
    </source>
</reference>
<comment type="caution">
    <text evidence="5">The sequence shown here is derived from an EMBL/GenBank/DDBJ whole genome shotgun (WGS) entry which is preliminary data.</text>
</comment>
<dbReference type="SUPFAM" id="SSF46785">
    <property type="entry name" value="Winged helix' DNA-binding domain"/>
    <property type="match status" value="1"/>
</dbReference>
<proteinExistence type="predicted"/>
<dbReference type="EMBL" id="NJET01000030">
    <property type="protein sequence ID" value="PHH64487.1"/>
    <property type="molecule type" value="Genomic_DNA"/>
</dbReference>
<dbReference type="InterPro" id="IPR001077">
    <property type="entry name" value="COMT_C"/>
</dbReference>
<accession>A0A2C5Y706</accession>
<evidence type="ECO:0000256" key="1">
    <source>
        <dbReference type="ARBA" id="ARBA00022603"/>
    </source>
</evidence>
<dbReference type="OrthoDB" id="3340390at2759"/>
<dbReference type="Pfam" id="PF00891">
    <property type="entry name" value="Methyltransf_2"/>
    <property type="match status" value="1"/>
</dbReference>
<dbReference type="PANTHER" id="PTHR43712">
    <property type="entry name" value="PUTATIVE (AFU_ORTHOLOGUE AFUA_4G14580)-RELATED"/>
    <property type="match status" value="1"/>
</dbReference>
<dbReference type="InterPro" id="IPR029063">
    <property type="entry name" value="SAM-dependent_MTases_sf"/>
</dbReference>
<evidence type="ECO:0000259" key="4">
    <source>
        <dbReference type="Pfam" id="PF00891"/>
    </source>
</evidence>
<dbReference type="InterPro" id="IPR036388">
    <property type="entry name" value="WH-like_DNA-bd_sf"/>
</dbReference>
<feature type="domain" description="O-methyltransferase C-terminal" evidence="4">
    <location>
        <begin position="234"/>
        <end position="378"/>
    </location>
</feature>
<name>A0A2C5Y706_9HYPO</name>
<dbReference type="PANTHER" id="PTHR43712:SF4">
    <property type="entry name" value="O-METHYLTRANSFERASE DOMAIN-CONTAINING PROTEIN"/>
    <property type="match status" value="1"/>
</dbReference>
<dbReference type="Proteomes" id="UP000226192">
    <property type="component" value="Unassembled WGS sequence"/>
</dbReference>
<dbReference type="GO" id="GO:0032259">
    <property type="term" value="P:methylation"/>
    <property type="evidence" value="ECO:0007669"/>
    <property type="project" value="UniProtKB-KW"/>
</dbReference>
<keyword evidence="6" id="KW-1185">Reference proteome</keyword>
<dbReference type="Gene3D" id="1.10.10.10">
    <property type="entry name" value="Winged helix-like DNA-binding domain superfamily/Winged helix DNA-binding domain"/>
    <property type="match status" value="1"/>
</dbReference>
<dbReference type="SUPFAM" id="SSF53335">
    <property type="entry name" value="S-adenosyl-L-methionine-dependent methyltransferases"/>
    <property type="match status" value="1"/>
</dbReference>
<dbReference type="PROSITE" id="PS51683">
    <property type="entry name" value="SAM_OMT_II"/>
    <property type="match status" value="1"/>
</dbReference>
<dbReference type="InterPro" id="IPR016461">
    <property type="entry name" value="COMT-like"/>
</dbReference>
<sequence length="399" mass="44664">MGAILGLQATVPCEVGQLNLGVLEHQLRLLLVKSDSVRVEESQRLEIMGLLQKAARALEEPSETLKRIGSSSLQLVAAKIGQDHKLYETIVEASEPVGLEQLEHASGIKAETVDCLMEYICTQGMASRNSRGQYEATKLSRLMMEPLTRHWMTHFHDLMLPSYAALNKSLFQPDGPLAFCLAHGTKQPFYEWLTWHEAYRRAFYGVMEAYTRRGSLWLDVVDFEGEFGSGDGVAFVDVGGGIGQQCQHLLQRHPTLKGQVVLQDTPDVLKGALRGYGMQTMSYDFFSEQPIKGARVYYLRQILHNHSDEDCLEILQAQKAGLGASSVLVIDEKVLPDVGSDEEASAEFVATMGINMLVLFRAQERRESHWRRLMEQAGLGVRQVRRYSPGEAMMICASW</sequence>
<dbReference type="Gene3D" id="3.40.50.150">
    <property type="entry name" value="Vaccinia Virus protein VP39"/>
    <property type="match status" value="1"/>
</dbReference>
<evidence type="ECO:0000313" key="5">
    <source>
        <dbReference type="EMBL" id="PHH64487.1"/>
    </source>
</evidence>
<evidence type="ECO:0000256" key="3">
    <source>
        <dbReference type="ARBA" id="ARBA00022691"/>
    </source>
</evidence>
<protein>
    <recommendedName>
        <fullName evidence="4">O-methyltransferase C-terminal domain-containing protein</fullName>
    </recommendedName>
</protein>
<keyword evidence="1" id="KW-0489">Methyltransferase</keyword>
<dbReference type="AlphaFoldDB" id="A0A2C5Y706"/>
<keyword evidence="3" id="KW-0949">S-adenosyl-L-methionine</keyword>